<accession>A0A0E0K003</accession>
<protein>
    <recommendedName>
        <fullName evidence="5">Demeter RRM-fold domain-containing protein</fullName>
    </recommendedName>
</protein>
<dbReference type="HOGENOM" id="CLU_1279447_0_0_1"/>
<reference evidence="6" key="1">
    <citation type="submission" date="2015-04" db="UniProtKB">
        <authorList>
            <consortium name="EnsemblPlants"/>
        </authorList>
    </citation>
    <scope>IDENTIFICATION</scope>
</reference>
<dbReference type="Gramene" id="OPUNC02G15390.1">
    <property type="protein sequence ID" value="OPUNC02G15390.1"/>
    <property type="gene ID" value="OPUNC02G15390"/>
</dbReference>
<dbReference type="STRING" id="4537.A0A0E0K003"/>
<dbReference type="eggNOG" id="ENOG502QQKH">
    <property type="taxonomic scope" value="Eukaryota"/>
</dbReference>
<keyword evidence="7" id="KW-1185">Reference proteome</keyword>
<evidence type="ECO:0000256" key="4">
    <source>
        <dbReference type="ARBA" id="ARBA00023014"/>
    </source>
</evidence>
<dbReference type="PANTHER" id="PTHR46213:SF13">
    <property type="entry name" value="DEMETER-LIKE PROTEIN 2-RELATED"/>
    <property type="match status" value="1"/>
</dbReference>
<dbReference type="InterPro" id="IPR044811">
    <property type="entry name" value="DME/ROS1"/>
</dbReference>
<dbReference type="GO" id="GO:0046872">
    <property type="term" value="F:metal ion binding"/>
    <property type="evidence" value="ECO:0007669"/>
    <property type="project" value="UniProtKB-KW"/>
</dbReference>
<dbReference type="PANTHER" id="PTHR46213">
    <property type="entry name" value="TRANSCRIPTIONAL ACTIVATOR DEMETER"/>
    <property type="match status" value="1"/>
</dbReference>
<dbReference type="Pfam" id="PF15628">
    <property type="entry name" value="RRM_DME"/>
    <property type="match status" value="1"/>
</dbReference>
<reference evidence="6" key="2">
    <citation type="submission" date="2018-05" db="EMBL/GenBank/DDBJ databases">
        <title>OpunRS2 (Oryza punctata Reference Sequence Version 2).</title>
        <authorList>
            <person name="Zhang J."/>
            <person name="Kudrna D."/>
            <person name="Lee S."/>
            <person name="Talag J."/>
            <person name="Welchert J."/>
            <person name="Wing R.A."/>
        </authorList>
    </citation>
    <scope>NUCLEOTIDE SEQUENCE [LARGE SCALE GENOMIC DNA]</scope>
</reference>
<dbReference type="GO" id="GO:0051536">
    <property type="term" value="F:iron-sulfur cluster binding"/>
    <property type="evidence" value="ECO:0007669"/>
    <property type="project" value="UniProtKB-KW"/>
</dbReference>
<dbReference type="AlphaFoldDB" id="A0A0E0K003"/>
<feature type="domain" description="Demeter RRM-fold" evidence="5">
    <location>
        <begin position="175"/>
        <end position="213"/>
    </location>
</feature>
<keyword evidence="3" id="KW-0408">Iron</keyword>
<dbReference type="GO" id="GO:0141166">
    <property type="term" value="P:chromosomal 5-methylcytosine DNA demethylation pathway"/>
    <property type="evidence" value="ECO:0007669"/>
    <property type="project" value="InterPro"/>
</dbReference>
<keyword evidence="4" id="KW-0411">Iron-sulfur</keyword>
<evidence type="ECO:0000256" key="3">
    <source>
        <dbReference type="ARBA" id="ARBA00023004"/>
    </source>
</evidence>
<dbReference type="Proteomes" id="UP000026962">
    <property type="component" value="Chromosome 2"/>
</dbReference>
<organism evidence="6">
    <name type="scientific">Oryza punctata</name>
    <name type="common">Red rice</name>
    <dbReference type="NCBI Taxonomy" id="4537"/>
    <lineage>
        <taxon>Eukaryota</taxon>
        <taxon>Viridiplantae</taxon>
        <taxon>Streptophyta</taxon>
        <taxon>Embryophyta</taxon>
        <taxon>Tracheophyta</taxon>
        <taxon>Spermatophyta</taxon>
        <taxon>Magnoliopsida</taxon>
        <taxon>Liliopsida</taxon>
        <taxon>Poales</taxon>
        <taxon>Poaceae</taxon>
        <taxon>BOP clade</taxon>
        <taxon>Oryzoideae</taxon>
        <taxon>Oryzeae</taxon>
        <taxon>Oryzinae</taxon>
        <taxon>Oryza</taxon>
    </lineage>
</organism>
<evidence type="ECO:0000259" key="5">
    <source>
        <dbReference type="Pfam" id="PF15628"/>
    </source>
</evidence>
<comment type="cofactor">
    <cofactor evidence="1">
        <name>[4Fe-4S] cluster</name>
        <dbReference type="ChEBI" id="CHEBI:49883"/>
    </cofactor>
</comment>
<evidence type="ECO:0000313" key="7">
    <source>
        <dbReference type="Proteomes" id="UP000026962"/>
    </source>
</evidence>
<proteinExistence type="predicted"/>
<dbReference type="OMA" id="HANAYSF"/>
<evidence type="ECO:0000256" key="2">
    <source>
        <dbReference type="ARBA" id="ARBA00022723"/>
    </source>
</evidence>
<dbReference type="GO" id="GO:0035514">
    <property type="term" value="F:DNA demethylase activity"/>
    <property type="evidence" value="ECO:0007669"/>
    <property type="project" value="InterPro"/>
</dbReference>
<name>A0A0E0K003_ORYPU</name>
<evidence type="ECO:0000313" key="6">
    <source>
        <dbReference type="EnsemblPlants" id="OPUNC02G15390.1"/>
    </source>
</evidence>
<evidence type="ECO:0000256" key="1">
    <source>
        <dbReference type="ARBA" id="ARBA00001966"/>
    </source>
</evidence>
<dbReference type="EnsemblPlants" id="OPUNC02G15390.1">
    <property type="protein sequence ID" value="OPUNC02G15390.1"/>
    <property type="gene ID" value="OPUNC02G15390"/>
</dbReference>
<sequence>MAEAREAEIEDFLGEDLDQIPTINLNVEEFAQNLKSSFQANNIDIKDADMSNALVAITPQVASIPTSKLKNVNRLRTEHQVYELPDSHPLLEGFDQREPDDPSPYLLSIWTSGKIICSHPTFTLVQVKRHNQLMHPRHSATPRKLVNYVRVRHALAATVRGKCSLRGLEEPFWQIPCRTATRGSFPLNGTYFQVNEVFADHYSSKNPIDVPRKTNR</sequence>
<keyword evidence="2" id="KW-0479">Metal-binding</keyword>
<dbReference type="InterPro" id="IPR028925">
    <property type="entry name" value="RRM_DME"/>
</dbReference>
<dbReference type="GO" id="GO:0019104">
    <property type="term" value="F:DNA N-glycosylase activity"/>
    <property type="evidence" value="ECO:0007669"/>
    <property type="project" value="InterPro"/>
</dbReference>